<proteinExistence type="predicted"/>
<evidence type="ECO:0000256" key="1">
    <source>
        <dbReference type="SAM" id="MobiDB-lite"/>
    </source>
</evidence>
<reference evidence="3" key="1">
    <citation type="journal article" date="2008" name="Nat. Genet.">
        <title>The Pristionchus pacificus genome provides a unique perspective on nematode lifestyle and parasitism.</title>
        <authorList>
            <person name="Dieterich C."/>
            <person name="Clifton S.W."/>
            <person name="Schuster L.N."/>
            <person name="Chinwalla A."/>
            <person name="Delehaunty K."/>
            <person name="Dinkelacker I."/>
            <person name="Fulton L."/>
            <person name="Fulton R."/>
            <person name="Godfrey J."/>
            <person name="Minx P."/>
            <person name="Mitreva M."/>
            <person name="Roeseler W."/>
            <person name="Tian H."/>
            <person name="Witte H."/>
            <person name="Yang S.P."/>
            <person name="Wilson R.K."/>
            <person name="Sommer R.J."/>
        </authorList>
    </citation>
    <scope>NUCLEOTIDE SEQUENCE [LARGE SCALE GENOMIC DNA]</scope>
    <source>
        <strain evidence="3">PS312</strain>
    </source>
</reference>
<dbReference type="Proteomes" id="UP000005239">
    <property type="component" value="Unassembled WGS sequence"/>
</dbReference>
<feature type="region of interest" description="Disordered" evidence="1">
    <location>
        <begin position="92"/>
        <end position="127"/>
    </location>
</feature>
<protein>
    <submittedName>
        <fullName evidence="2">Uncharacterized protein</fullName>
    </submittedName>
</protein>
<gene>
    <name evidence="2" type="primary">WBGene00273856</name>
</gene>
<evidence type="ECO:0000313" key="2">
    <source>
        <dbReference type="EnsemblMetazoa" id="PPA35487.1"/>
    </source>
</evidence>
<name>A0A8R1UPL1_PRIPA</name>
<sequence>NGIKEKEKRGESSTHSMGSLLFLLFLSKEFVRTLDSTLLDFVTDLETKMKMGSRQLENIYHGKSVKGKKQCSHEIDRRAVCDYEKESPAHMNLVNASSTDPISADPEKPSVRQRKSTQTRTEWSGPPNSCARIYNDLNATKYINITNYPSNVAEEVSRRGILADDICGETLTKTTHDNVAFPRRLRIPNWPLNKRYDVNLKHLTKTDETVVRMEVRDGCMVTLYQHFFDKITKKSKNSPENVEYCTYDNFLFNWPLNKRYYVNFVDAELASFKAKTLKTTGYGHHKVDEIGTERVVCECMY</sequence>
<dbReference type="AlphaFoldDB" id="A0A8R1UPL1"/>
<dbReference type="EnsemblMetazoa" id="PPA35487.1">
    <property type="protein sequence ID" value="PPA35487.1"/>
    <property type="gene ID" value="WBGene00273856"/>
</dbReference>
<reference evidence="2" key="2">
    <citation type="submission" date="2022-06" db="UniProtKB">
        <authorList>
            <consortium name="EnsemblMetazoa"/>
        </authorList>
    </citation>
    <scope>IDENTIFICATION</scope>
    <source>
        <strain evidence="2">PS312</strain>
    </source>
</reference>
<organism evidence="2 3">
    <name type="scientific">Pristionchus pacificus</name>
    <name type="common">Parasitic nematode worm</name>
    <dbReference type="NCBI Taxonomy" id="54126"/>
    <lineage>
        <taxon>Eukaryota</taxon>
        <taxon>Metazoa</taxon>
        <taxon>Ecdysozoa</taxon>
        <taxon>Nematoda</taxon>
        <taxon>Chromadorea</taxon>
        <taxon>Rhabditida</taxon>
        <taxon>Rhabditina</taxon>
        <taxon>Diplogasteromorpha</taxon>
        <taxon>Diplogasteroidea</taxon>
        <taxon>Neodiplogasteridae</taxon>
        <taxon>Pristionchus</taxon>
    </lineage>
</organism>
<accession>A0A8R1UPL1</accession>
<evidence type="ECO:0000313" key="3">
    <source>
        <dbReference type="Proteomes" id="UP000005239"/>
    </source>
</evidence>
<keyword evidence="3" id="KW-1185">Reference proteome</keyword>